<keyword evidence="7 17" id="KW-0228">DNA excision</keyword>
<evidence type="ECO:0000256" key="11">
    <source>
        <dbReference type="ARBA" id="ARBA00022881"/>
    </source>
</evidence>
<dbReference type="SUPFAM" id="SSF52540">
    <property type="entry name" value="P-loop containing nucleoside triphosphate hydrolases"/>
    <property type="match status" value="2"/>
</dbReference>
<keyword evidence="13 17" id="KW-0234">DNA repair</keyword>
<dbReference type="HAMAP" id="MF_00205">
    <property type="entry name" value="UvrA"/>
    <property type="match status" value="1"/>
</dbReference>
<keyword evidence="4 17" id="KW-0677">Repeat</keyword>
<dbReference type="Pfam" id="PF17760">
    <property type="entry name" value="UvrA_inter"/>
    <property type="match status" value="1"/>
</dbReference>
<comment type="similarity">
    <text evidence="14 17">Belongs to the ABC transporter superfamily. UvrA family.</text>
</comment>
<evidence type="ECO:0000256" key="5">
    <source>
        <dbReference type="ARBA" id="ARBA00022741"/>
    </source>
</evidence>
<dbReference type="Gene3D" id="3.40.50.300">
    <property type="entry name" value="P-loop containing nucleotide triphosphate hydrolases"/>
    <property type="match status" value="3"/>
</dbReference>
<dbReference type="GO" id="GO:0009432">
    <property type="term" value="P:SOS response"/>
    <property type="evidence" value="ECO:0007669"/>
    <property type="project" value="UniProtKB-UniRule"/>
</dbReference>
<reference evidence="19 20" key="1">
    <citation type="journal article" date="2013" name="J. Mol. Microbiol. Biotechnol.">
        <title>Analysis of the Complete Genomes of Acholeplasma brassicae , A. palmae and A. laidlawii and Their Comparison to the Obligate Parasites from ' Candidatus Phytoplasma'.</title>
        <authorList>
            <person name="Kube M."/>
            <person name="Siewert C."/>
            <person name="Migdoll A.M."/>
            <person name="Duduk B."/>
            <person name="Holz S."/>
            <person name="Rabus R."/>
            <person name="Seemuller E."/>
            <person name="Mitrovic J."/>
            <person name="Muller I."/>
            <person name="Buttner C."/>
            <person name="Reinhardt R."/>
        </authorList>
    </citation>
    <scope>NUCLEOTIDE SEQUENCE [LARGE SCALE GENOMIC DNA]</scope>
    <source>
        <strain evidence="20">0502</strain>
    </source>
</reference>
<dbReference type="FunFam" id="1.20.1580.10:FF:000002">
    <property type="entry name" value="UvrABC system protein A"/>
    <property type="match status" value="1"/>
</dbReference>
<dbReference type="GO" id="GO:0008270">
    <property type="term" value="F:zinc ion binding"/>
    <property type="evidence" value="ECO:0007669"/>
    <property type="project" value="UniProtKB-UniRule"/>
</dbReference>
<keyword evidence="20" id="KW-1185">Reference proteome</keyword>
<dbReference type="HOGENOM" id="CLU_001370_0_2_14"/>
<name>U4KQ20_9MOLU</name>
<dbReference type="STRING" id="61635.BN85315960"/>
<dbReference type="EMBL" id="FO681348">
    <property type="protein sequence ID" value="CCV66617.1"/>
    <property type="molecule type" value="Genomic_DNA"/>
</dbReference>
<evidence type="ECO:0000313" key="19">
    <source>
        <dbReference type="EMBL" id="CCV66617.1"/>
    </source>
</evidence>
<gene>
    <name evidence="17 19" type="primary">uvrA</name>
    <name evidence="19" type="ORF">BN85315960</name>
</gene>
<dbReference type="Gene3D" id="1.20.1580.10">
    <property type="entry name" value="ABC transporter ATPase like domain"/>
    <property type="match status" value="3"/>
</dbReference>
<evidence type="ECO:0000256" key="2">
    <source>
        <dbReference type="ARBA" id="ARBA00022490"/>
    </source>
</evidence>
<dbReference type="GO" id="GO:0003677">
    <property type="term" value="F:DNA binding"/>
    <property type="evidence" value="ECO:0007669"/>
    <property type="project" value="UniProtKB-UniRule"/>
</dbReference>
<dbReference type="InterPro" id="IPR041552">
    <property type="entry name" value="UvrA_DNA-bd"/>
</dbReference>
<dbReference type="GO" id="GO:0005524">
    <property type="term" value="F:ATP binding"/>
    <property type="evidence" value="ECO:0007669"/>
    <property type="project" value="UniProtKB-UniRule"/>
</dbReference>
<dbReference type="GO" id="GO:0009381">
    <property type="term" value="F:excinuclease ABC activity"/>
    <property type="evidence" value="ECO:0007669"/>
    <property type="project" value="UniProtKB-UniRule"/>
</dbReference>
<organism evidence="19 20">
    <name type="scientific">Acholeplasma brassicae</name>
    <dbReference type="NCBI Taxonomy" id="61635"/>
    <lineage>
        <taxon>Bacteria</taxon>
        <taxon>Bacillati</taxon>
        <taxon>Mycoplasmatota</taxon>
        <taxon>Mollicutes</taxon>
        <taxon>Acholeplasmatales</taxon>
        <taxon>Acholeplasmataceae</taxon>
        <taxon>Acholeplasma</taxon>
    </lineage>
</organism>
<feature type="binding site" evidence="17">
    <location>
        <begin position="639"/>
        <end position="646"/>
    </location>
    <ligand>
        <name>ATP</name>
        <dbReference type="ChEBI" id="CHEBI:30616"/>
    </ligand>
</feature>
<dbReference type="GO" id="GO:0005737">
    <property type="term" value="C:cytoplasm"/>
    <property type="evidence" value="ECO:0007669"/>
    <property type="project" value="UniProtKB-SubCell"/>
</dbReference>
<dbReference type="InterPro" id="IPR041102">
    <property type="entry name" value="UvrA_inter"/>
</dbReference>
<keyword evidence="6 17" id="KW-0227">DNA damage</keyword>
<comment type="caution">
    <text evidence="17">Lacks conserved residue(s) required for the propagation of feature annotation.</text>
</comment>
<evidence type="ECO:0000256" key="9">
    <source>
        <dbReference type="ARBA" id="ARBA00022833"/>
    </source>
</evidence>
<dbReference type="AlphaFoldDB" id="U4KQ20"/>
<evidence type="ECO:0000256" key="10">
    <source>
        <dbReference type="ARBA" id="ARBA00022840"/>
    </source>
</evidence>
<comment type="subcellular location">
    <subcellularLocation>
        <location evidence="1 17">Cytoplasm</location>
    </subcellularLocation>
</comment>
<comment type="function">
    <text evidence="17">The UvrABC repair system catalyzes the recognition and processing of DNA lesions. UvrA is an ATPase and a DNA-binding protein. A damage recognition complex composed of 2 UvrA and 2 UvrB subunits scans DNA for abnormalities. When the presence of a lesion has been verified by UvrB, the UvrA molecules dissociate.</text>
</comment>
<evidence type="ECO:0000256" key="4">
    <source>
        <dbReference type="ARBA" id="ARBA00022737"/>
    </source>
</evidence>
<evidence type="ECO:0000256" key="17">
    <source>
        <dbReference type="HAMAP-Rule" id="MF_00205"/>
    </source>
</evidence>
<evidence type="ECO:0000256" key="6">
    <source>
        <dbReference type="ARBA" id="ARBA00022763"/>
    </source>
</evidence>
<dbReference type="PROSITE" id="PS50893">
    <property type="entry name" value="ABC_TRANSPORTER_2"/>
    <property type="match status" value="1"/>
</dbReference>
<evidence type="ECO:0000256" key="14">
    <source>
        <dbReference type="ARBA" id="ARBA00038000"/>
    </source>
</evidence>
<keyword evidence="5 17" id="KW-0547">Nucleotide-binding</keyword>
<dbReference type="GO" id="GO:0016887">
    <property type="term" value="F:ATP hydrolysis activity"/>
    <property type="evidence" value="ECO:0007669"/>
    <property type="project" value="InterPro"/>
</dbReference>
<keyword evidence="9 17" id="KW-0862">Zinc</keyword>
<dbReference type="GO" id="GO:0009380">
    <property type="term" value="C:excinuclease repair complex"/>
    <property type="evidence" value="ECO:0007669"/>
    <property type="project" value="InterPro"/>
</dbReference>
<evidence type="ECO:0000259" key="18">
    <source>
        <dbReference type="PROSITE" id="PS50893"/>
    </source>
</evidence>
<dbReference type="InterPro" id="IPR004602">
    <property type="entry name" value="UvrA"/>
</dbReference>
<feature type="zinc finger region" description="C4-type" evidence="17">
    <location>
        <begin position="738"/>
        <end position="764"/>
    </location>
</feature>
<dbReference type="InterPro" id="IPR027417">
    <property type="entry name" value="P-loop_NTPase"/>
</dbReference>
<dbReference type="OrthoDB" id="9809851at2"/>
<evidence type="ECO:0000256" key="8">
    <source>
        <dbReference type="ARBA" id="ARBA00022771"/>
    </source>
</evidence>
<dbReference type="PANTHER" id="PTHR43152:SF3">
    <property type="entry name" value="UVRABC SYSTEM PROTEIN A"/>
    <property type="match status" value="1"/>
</dbReference>
<dbReference type="InterPro" id="IPR017871">
    <property type="entry name" value="ABC_transporter-like_CS"/>
</dbReference>
<dbReference type="InterPro" id="IPR003439">
    <property type="entry name" value="ABC_transporter-like_ATP-bd"/>
</dbReference>
<accession>U4KQ20</accession>
<evidence type="ECO:0000256" key="3">
    <source>
        <dbReference type="ARBA" id="ARBA00022723"/>
    </source>
</evidence>
<keyword evidence="11 17" id="KW-0267">Excision nuclease</keyword>
<comment type="subunit">
    <text evidence="17">Forms a heterotetramer with UvrB during the search for lesions.</text>
</comment>
<dbReference type="Proteomes" id="UP000032737">
    <property type="component" value="Chromosome"/>
</dbReference>
<dbReference type="SMART" id="SM00382">
    <property type="entry name" value="AAA"/>
    <property type="match status" value="1"/>
</dbReference>
<sequence length="945" mass="104796">MANNDYIVIRGARENNLKNVDIDIPKNKLVVMTGLSGSGKSSLAFDTLYQEGQRRYVESLSSYARQFLGSFEKPNVDKIEGLSPAISIDQRTTSKNPRSTVGTVTEIFDYLRLLYAKVGKAYCPGTDIELSKQTVEEMTNRVLDLEVGSKVMILSPVVKLQKGSHKKLIEQFMKDGFIRAKINDEMVDLEPIIDLDKNKKHSISLVIDRLVIKDDIRSRLFDAIELASNKSGGFVDVEVIGKETLHFSEHYSCPDTDFVIPDLEPRLFSFNSPIGACSECNGLGNKLNVSEDLVLNMDKPILNGGIIPFKNFDDNNLQGAEIEQTCQYYGIALDKPLKELSKEHLAILLYGSKDIIHYKMKSSSGRVHESKKSFEGVINNLNRRYIETTSAWIREWIEGFMSERTCPVCEGKRLNESALSVRVGGLHIAALTNLSIEDEIAFFNGLTLNQTDTIIAQNIVQEIKSRLSFLHDVGLDYLTLSREAATLSGGEAQRIRLATQIGSRLSGVLYVLDEPSIGLHQRDNHKLIDTLKKMRDLGNTLVVVEHDEETMMAADYLIDIGPGAGVHGGNLIAFGTPQEVKNNPKSITGLYLSGKLRIDVPEKRRTGNGEVISVIGARENNLKNISVDFPLGKMICVTGVSGSGKSTLVNEILYKALHKKLYKTKDEPGKHDKIHNSKLIKRIIDISQSPIGRTPRSNPATYTGVFDDIRDVFAMTNEAKIRGYQKGRFSFNVRGGRCENCSGDGVTKITMHFLPDVYVACEVCGGSRYNRETLQVKYKGKSIADVLKMKVEDAVVFFENVPKVKMKLQTLFDVGLGYIELGQSATTLSGGEAQRVKLASELYKKISPDTLYILDEPTTGLHIDDVKRLMEVVNRIVDEGATVIIIEHNLDVIKCADHIIDLGPEGGDKGGTIVGVGTPEEIIKIKESYTGAYLKKIMDGSYYNS</sequence>
<evidence type="ECO:0000256" key="1">
    <source>
        <dbReference type="ARBA" id="ARBA00004496"/>
    </source>
</evidence>
<feature type="domain" description="ABC transporter" evidence="18">
    <location>
        <begin position="596"/>
        <end position="935"/>
    </location>
</feature>
<evidence type="ECO:0000256" key="15">
    <source>
        <dbReference type="ARBA" id="ARBA00039316"/>
    </source>
</evidence>
<proteinExistence type="inferred from homology"/>
<feature type="binding site" evidence="17">
    <location>
        <begin position="34"/>
        <end position="41"/>
    </location>
    <ligand>
        <name>ATP</name>
        <dbReference type="ChEBI" id="CHEBI:30616"/>
    </ligand>
</feature>
<keyword evidence="3 17" id="KW-0479">Metal-binding</keyword>
<protein>
    <recommendedName>
        <fullName evidence="15 17">UvrABC system protein A</fullName>
        <shortName evidence="17">UvrA protein</shortName>
    </recommendedName>
    <alternativeName>
        <fullName evidence="16 17">Excinuclease ABC subunit A</fullName>
    </alternativeName>
</protein>
<evidence type="ECO:0000256" key="12">
    <source>
        <dbReference type="ARBA" id="ARBA00023125"/>
    </source>
</evidence>
<dbReference type="PANTHER" id="PTHR43152">
    <property type="entry name" value="UVRABC SYSTEM PROTEIN A"/>
    <property type="match status" value="1"/>
</dbReference>
<dbReference type="RefSeq" id="WP_030005469.1">
    <property type="nucleotide sequence ID" value="NC_022549.1"/>
</dbReference>
<dbReference type="PROSITE" id="PS00211">
    <property type="entry name" value="ABC_TRANSPORTER_1"/>
    <property type="match status" value="2"/>
</dbReference>
<keyword evidence="8 17" id="KW-0863">Zinc-finger</keyword>
<evidence type="ECO:0000313" key="20">
    <source>
        <dbReference type="Proteomes" id="UP000032737"/>
    </source>
</evidence>
<dbReference type="NCBIfam" id="TIGR00630">
    <property type="entry name" value="uvra"/>
    <property type="match status" value="1"/>
</dbReference>
<dbReference type="KEGG" id="abra:BN85315960"/>
<keyword evidence="12 17" id="KW-0238">DNA-binding</keyword>
<keyword evidence="2 17" id="KW-0963">Cytoplasm</keyword>
<dbReference type="Gene3D" id="1.10.8.280">
    <property type="entry name" value="ABC transporter ATPase domain-like"/>
    <property type="match status" value="1"/>
</dbReference>
<dbReference type="NCBIfam" id="NF001503">
    <property type="entry name" value="PRK00349.1"/>
    <property type="match status" value="1"/>
</dbReference>
<dbReference type="Gene3D" id="3.30.190.20">
    <property type="match status" value="1"/>
</dbReference>
<dbReference type="InterPro" id="IPR003593">
    <property type="entry name" value="AAA+_ATPase"/>
</dbReference>
<dbReference type="GO" id="GO:0006289">
    <property type="term" value="P:nucleotide-excision repair"/>
    <property type="evidence" value="ECO:0007669"/>
    <property type="project" value="UniProtKB-UniRule"/>
</dbReference>
<keyword evidence="10 17" id="KW-0067">ATP-binding</keyword>
<evidence type="ECO:0000256" key="16">
    <source>
        <dbReference type="ARBA" id="ARBA00042156"/>
    </source>
</evidence>
<dbReference type="Pfam" id="PF17755">
    <property type="entry name" value="UvrA_DNA-bind"/>
    <property type="match status" value="1"/>
</dbReference>
<keyword evidence="17" id="KW-0742">SOS response</keyword>
<evidence type="ECO:0000256" key="13">
    <source>
        <dbReference type="ARBA" id="ARBA00023204"/>
    </source>
</evidence>
<dbReference type="CDD" id="cd03271">
    <property type="entry name" value="ABC_UvrA_II"/>
    <property type="match status" value="1"/>
</dbReference>
<evidence type="ECO:0000256" key="7">
    <source>
        <dbReference type="ARBA" id="ARBA00022769"/>
    </source>
</evidence>